<feature type="transmembrane region" description="Helical" evidence="7">
    <location>
        <begin position="9"/>
        <end position="30"/>
    </location>
</feature>
<accession>A0A1I3SF22</accession>
<evidence type="ECO:0000256" key="2">
    <source>
        <dbReference type="ARBA" id="ARBA00022448"/>
    </source>
</evidence>
<evidence type="ECO:0000256" key="7">
    <source>
        <dbReference type="RuleBase" id="RU363032"/>
    </source>
</evidence>
<comment type="similarity">
    <text evidence="7">Belongs to the binding-protein-dependent transport system permease family.</text>
</comment>
<evidence type="ECO:0000259" key="8">
    <source>
        <dbReference type="PROSITE" id="PS50928"/>
    </source>
</evidence>
<dbReference type="GO" id="GO:0005886">
    <property type="term" value="C:plasma membrane"/>
    <property type="evidence" value="ECO:0007669"/>
    <property type="project" value="UniProtKB-SubCell"/>
</dbReference>
<dbReference type="Pfam" id="PF19300">
    <property type="entry name" value="BPD_transp_1_N"/>
    <property type="match status" value="1"/>
</dbReference>
<dbReference type="InterPro" id="IPR035906">
    <property type="entry name" value="MetI-like_sf"/>
</dbReference>
<keyword evidence="2 7" id="KW-0813">Transport</keyword>
<feature type="domain" description="ABC transmembrane type-1" evidence="8">
    <location>
        <begin position="95"/>
        <end position="296"/>
    </location>
</feature>
<keyword evidence="5 7" id="KW-1133">Transmembrane helix</keyword>
<evidence type="ECO:0000256" key="1">
    <source>
        <dbReference type="ARBA" id="ARBA00004651"/>
    </source>
</evidence>
<dbReference type="InterPro" id="IPR000515">
    <property type="entry name" value="MetI-like"/>
</dbReference>
<dbReference type="AlphaFoldDB" id="A0A1I3SF22"/>
<dbReference type="PANTHER" id="PTHR43163">
    <property type="entry name" value="DIPEPTIDE TRANSPORT SYSTEM PERMEASE PROTEIN DPPB-RELATED"/>
    <property type="match status" value="1"/>
</dbReference>
<dbReference type="Proteomes" id="UP000198915">
    <property type="component" value="Unassembled WGS sequence"/>
</dbReference>
<reference evidence="10" key="1">
    <citation type="submission" date="2016-10" db="EMBL/GenBank/DDBJ databases">
        <authorList>
            <person name="Varghese N."/>
            <person name="Submissions S."/>
        </authorList>
    </citation>
    <scope>NUCLEOTIDE SEQUENCE [LARGE SCALE GENOMIC DNA]</scope>
    <source>
        <strain evidence="10">OK042</strain>
    </source>
</reference>
<keyword evidence="3" id="KW-1003">Cell membrane</keyword>
<dbReference type="PROSITE" id="PS50928">
    <property type="entry name" value="ABC_TM1"/>
    <property type="match status" value="1"/>
</dbReference>
<feature type="transmembrane region" description="Helical" evidence="7">
    <location>
        <begin position="131"/>
        <end position="157"/>
    </location>
</feature>
<evidence type="ECO:0000256" key="5">
    <source>
        <dbReference type="ARBA" id="ARBA00022989"/>
    </source>
</evidence>
<name>A0A1I3SF22_9BACL</name>
<gene>
    <name evidence="9" type="ORF">SAMN05518846_104152</name>
</gene>
<protein>
    <submittedName>
        <fullName evidence="9">Peptide/nickel transport system permease protein</fullName>
    </submittedName>
</protein>
<dbReference type="GeneID" id="301132087"/>
<dbReference type="Pfam" id="PF00528">
    <property type="entry name" value="BPD_transp_1"/>
    <property type="match status" value="1"/>
</dbReference>
<sequence>MQRYLIRRLLSLLGTLLGVTILIFLLVHLIPGDPVQYLLGEHPTDEAIAALNAQLGLDRPWYVQYASFVGKLLQGDLGTSYITGYTVWQEIVERFPITFQLALYSVILATVIGIVVGVISAVKQNTWVDRLVVFFSLIGISAPGFWIALFLIWIFAYKLPIFPISGYDGFFSLILPSITLAMGEAGLIARMTRSSMLDVIKQDYMRTAQAKGAPHLWMILRHGLQNAVIPVITLIGLEFGALLAGAIVTETVFSLQGLGSLAIESIGKRDLPTIQGLVFFVAFLFAITNLIVDLLYSWFDPRIKYE</sequence>
<organism evidence="9 10">
    <name type="scientific">Brevibacillus centrosporus</name>
    <dbReference type="NCBI Taxonomy" id="54910"/>
    <lineage>
        <taxon>Bacteria</taxon>
        <taxon>Bacillati</taxon>
        <taxon>Bacillota</taxon>
        <taxon>Bacilli</taxon>
        <taxon>Bacillales</taxon>
        <taxon>Paenibacillaceae</taxon>
        <taxon>Brevibacillus</taxon>
    </lineage>
</organism>
<evidence type="ECO:0000256" key="6">
    <source>
        <dbReference type="ARBA" id="ARBA00023136"/>
    </source>
</evidence>
<keyword evidence="4 7" id="KW-0812">Transmembrane</keyword>
<keyword evidence="10" id="KW-1185">Reference proteome</keyword>
<dbReference type="STRING" id="1884381.SAMN05518846_104152"/>
<dbReference type="SUPFAM" id="SSF161098">
    <property type="entry name" value="MetI-like"/>
    <property type="match status" value="1"/>
</dbReference>
<dbReference type="GO" id="GO:0055085">
    <property type="term" value="P:transmembrane transport"/>
    <property type="evidence" value="ECO:0007669"/>
    <property type="project" value="InterPro"/>
</dbReference>
<evidence type="ECO:0000313" key="10">
    <source>
        <dbReference type="Proteomes" id="UP000198915"/>
    </source>
</evidence>
<dbReference type="Gene3D" id="1.10.3720.10">
    <property type="entry name" value="MetI-like"/>
    <property type="match status" value="1"/>
</dbReference>
<feature type="transmembrane region" description="Helical" evidence="7">
    <location>
        <begin position="227"/>
        <end position="248"/>
    </location>
</feature>
<feature type="transmembrane region" description="Helical" evidence="7">
    <location>
        <begin position="97"/>
        <end position="119"/>
    </location>
</feature>
<feature type="transmembrane region" description="Helical" evidence="7">
    <location>
        <begin position="277"/>
        <end position="299"/>
    </location>
</feature>
<dbReference type="EMBL" id="FORT01000004">
    <property type="protein sequence ID" value="SFJ57325.1"/>
    <property type="molecule type" value="Genomic_DNA"/>
</dbReference>
<dbReference type="PANTHER" id="PTHR43163:SF6">
    <property type="entry name" value="DIPEPTIDE TRANSPORT SYSTEM PERMEASE PROTEIN DPPB-RELATED"/>
    <property type="match status" value="1"/>
</dbReference>
<evidence type="ECO:0000313" key="9">
    <source>
        <dbReference type="EMBL" id="SFJ57325.1"/>
    </source>
</evidence>
<keyword evidence="6 7" id="KW-0472">Membrane</keyword>
<dbReference type="InterPro" id="IPR045621">
    <property type="entry name" value="BPD_transp_1_N"/>
</dbReference>
<evidence type="ECO:0000256" key="4">
    <source>
        <dbReference type="ARBA" id="ARBA00022692"/>
    </source>
</evidence>
<dbReference type="RefSeq" id="WP_092267624.1">
    <property type="nucleotide sequence ID" value="NZ_BJOE01000035.1"/>
</dbReference>
<comment type="subcellular location">
    <subcellularLocation>
        <location evidence="1 7">Cell membrane</location>
        <topology evidence="1 7">Multi-pass membrane protein</topology>
    </subcellularLocation>
</comment>
<evidence type="ECO:0000256" key="3">
    <source>
        <dbReference type="ARBA" id="ARBA00022475"/>
    </source>
</evidence>
<proteinExistence type="inferred from homology"/>
<feature type="transmembrane region" description="Helical" evidence="7">
    <location>
        <begin position="169"/>
        <end position="189"/>
    </location>
</feature>